<keyword evidence="1" id="KW-0175">Coiled coil</keyword>
<dbReference type="RefSeq" id="WP_139987332.1">
    <property type="nucleotide sequence ID" value="NZ_VENP01000047.1"/>
</dbReference>
<dbReference type="Proteomes" id="UP000313849">
    <property type="component" value="Unassembled WGS sequence"/>
</dbReference>
<feature type="coiled-coil region" evidence="1">
    <location>
        <begin position="288"/>
        <end position="335"/>
    </location>
</feature>
<accession>A0A5C5BB38</accession>
<reference evidence="2 3" key="1">
    <citation type="submission" date="2019-06" db="EMBL/GenBank/DDBJ databases">
        <title>Draft genome sequence of Miniimonas arenae KCTC 19750T isolated from sea sand.</title>
        <authorList>
            <person name="Park S.-J."/>
        </authorList>
    </citation>
    <scope>NUCLEOTIDE SEQUENCE [LARGE SCALE GENOMIC DNA]</scope>
    <source>
        <strain evidence="2 3">KCTC 19750</strain>
    </source>
</reference>
<evidence type="ECO:0000313" key="3">
    <source>
        <dbReference type="Proteomes" id="UP000313849"/>
    </source>
</evidence>
<organism evidence="2 3">
    <name type="scientific">Miniimonas arenae</name>
    <dbReference type="NCBI Taxonomy" id="676201"/>
    <lineage>
        <taxon>Bacteria</taxon>
        <taxon>Bacillati</taxon>
        <taxon>Actinomycetota</taxon>
        <taxon>Actinomycetes</taxon>
        <taxon>Micrococcales</taxon>
        <taxon>Beutenbergiaceae</taxon>
        <taxon>Miniimonas</taxon>
    </lineage>
</organism>
<dbReference type="OrthoDB" id="3906893at2"/>
<evidence type="ECO:0000313" key="2">
    <source>
        <dbReference type="EMBL" id="TNU73407.1"/>
    </source>
</evidence>
<dbReference type="EMBL" id="VENP01000047">
    <property type="protein sequence ID" value="TNU73407.1"/>
    <property type="molecule type" value="Genomic_DNA"/>
</dbReference>
<proteinExistence type="predicted"/>
<keyword evidence="3" id="KW-1185">Reference proteome</keyword>
<dbReference type="AlphaFoldDB" id="A0A5C5BB38"/>
<evidence type="ECO:0000256" key="1">
    <source>
        <dbReference type="SAM" id="Coils"/>
    </source>
</evidence>
<name>A0A5C5BB38_9MICO</name>
<comment type="caution">
    <text evidence="2">The sequence shown here is derived from an EMBL/GenBank/DDBJ whole genome shotgun (WGS) entry which is preliminary data.</text>
</comment>
<gene>
    <name evidence="2" type="ORF">FH969_11480</name>
</gene>
<protein>
    <submittedName>
        <fullName evidence="2">Uncharacterized protein</fullName>
    </submittedName>
</protein>
<sequence>MHLLYVTEFEVLPSEPESGTNPLLRLLEHAARWLGRGLDGAISADSLTRDGTATLSVAVDGTPRVAQWSTVATDSARAVLIEVSQNVAQAVQLTTRVTIGDLDGTVSIRVGISRESSQGGALTPIGFTSVFQPGIIGAIARDRELRLETGHQGVSDRYLQLPSASFVDGFAEILDSPKRLPVLLVNTSTQAAWDFAREAARRLIGLVRVVTLANYTRWRLASLRPHIEVPPGGARLVWSDSHVPGPTWSEERILSTSTDELRGAVMRVVAPLSALYRGSDAVWREARRRAQRVEADRLAERVAEAQSAADQSELIAALQNQVNGLIEERNDFERLANEYAVDADSLRDRAERVDTAEADAKYWRDLYFQTQSATQETDVDPWTVIVPLVSGVDPSETFRSIEAATEGRVVFTPAAASSWSKINYPEPEDMHDKLLALANAAVDLYGGDPGNIGRIDDWFKQRHGLNISTADDTIQKNKSLRWFEFDGRSYDQTPHVKVRDAVKPNQVGRIHFAMDSDNKRFVINHVALKLYGI</sequence>